<dbReference type="InterPro" id="IPR036291">
    <property type="entry name" value="NAD(P)-bd_dom_sf"/>
</dbReference>
<dbReference type="Proteomes" id="UP000236544">
    <property type="component" value="Unassembled WGS sequence"/>
</dbReference>
<evidence type="ECO:0000313" key="3">
    <source>
        <dbReference type="Proteomes" id="UP000236544"/>
    </source>
</evidence>
<dbReference type="PANTHER" id="PTHR12126:SF16">
    <property type="entry name" value="MIOREX COMPLEX COMPONENT 2"/>
    <property type="match status" value="1"/>
</dbReference>
<feature type="domain" description="NAD-dependent epimerase/dehydratase" evidence="1">
    <location>
        <begin position="5"/>
        <end position="78"/>
    </location>
</feature>
<dbReference type="SUPFAM" id="SSF51735">
    <property type="entry name" value="NAD(P)-binding Rossmann-fold domains"/>
    <property type="match status" value="1"/>
</dbReference>
<evidence type="ECO:0000259" key="1">
    <source>
        <dbReference type="Pfam" id="PF01370"/>
    </source>
</evidence>
<dbReference type="PANTHER" id="PTHR12126">
    <property type="entry name" value="NADH-UBIQUINONE OXIDOREDUCTASE 39 KDA SUBUNIT-RELATED"/>
    <property type="match status" value="1"/>
</dbReference>
<dbReference type="Pfam" id="PF01370">
    <property type="entry name" value="Epimerase"/>
    <property type="match status" value="1"/>
</dbReference>
<dbReference type="InterPro" id="IPR001509">
    <property type="entry name" value="Epimerase_deHydtase"/>
</dbReference>
<sequence length="269" mass="30758">MKNLLVFGGNGFLGRRICQTAVEKGFQVTSLSRSGSPPRAINRWDKQWVDEVHWQKCDVLDPKSYTQYLKDADNVVHSIGILLEDSSYKAQINGNISFDPKNLLKWGPNPMKNNPNFTYEVMNKKTALMLADEFSKVQRADSARTRTMSYISADKGFPGLPSGYITSKREAEVGIMRHEQQFRPILVRPGFMFDELDASSKTFDVRSQLKHLLEMLNWGNEWLLGRRVDFINQLIRPTVSTQQVSRALLQKIETPDFKGVLTLEEIIKS</sequence>
<name>A0A0P1KS87_9SACH</name>
<gene>
    <name evidence="2" type="ORF">LAQU0_S06e01376g</name>
</gene>
<organism evidence="2 3">
    <name type="scientific">Lachancea quebecensis</name>
    <dbReference type="NCBI Taxonomy" id="1654605"/>
    <lineage>
        <taxon>Eukaryota</taxon>
        <taxon>Fungi</taxon>
        <taxon>Dikarya</taxon>
        <taxon>Ascomycota</taxon>
        <taxon>Saccharomycotina</taxon>
        <taxon>Saccharomycetes</taxon>
        <taxon>Saccharomycetales</taxon>
        <taxon>Saccharomycetaceae</taxon>
        <taxon>Lachancea</taxon>
    </lineage>
</organism>
<accession>A0A0P1KS87</accession>
<evidence type="ECO:0000313" key="2">
    <source>
        <dbReference type="EMBL" id="CUS22585.1"/>
    </source>
</evidence>
<dbReference type="GO" id="GO:0005739">
    <property type="term" value="C:mitochondrion"/>
    <property type="evidence" value="ECO:0007669"/>
    <property type="project" value="TreeGrafter"/>
</dbReference>
<dbReference type="InterPro" id="IPR051207">
    <property type="entry name" value="ComplexI_NDUFA9_subunit"/>
</dbReference>
<dbReference type="EMBL" id="LN890530">
    <property type="protein sequence ID" value="CUS22585.1"/>
    <property type="molecule type" value="Genomic_DNA"/>
</dbReference>
<keyword evidence="3" id="KW-1185">Reference proteome</keyword>
<dbReference type="Gene3D" id="3.40.50.720">
    <property type="entry name" value="NAD(P)-binding Rossmann-like Domain"/>
    <property type="match status" value="1"/>
</dbReference>
<dbReference type="GO" id="GO:0044877">
    <property type="term" value="F:protein-containing complex binding"/>
    <property type="evidence" value="ECO:0007669"/>
    <property type="project" value="TreeGrafter"/>
</dbReference>
<dbReference type="OrthoDB" id="276721at2759"/>
<proteinExistence type="predicted"/>
<reference evidence="3" key="1">
    <citation type="submission" date="2015-10" db="EMBL/GenBank/DDBJ databases">
        <authorList>
            <person name="Devillers H."/>
        </authorList>
    </citation>
    <scope>NUCLEOTIDE SEQUENCE [LARGE SCALE GENOMIC DNA]</scope>
</reference>
<protein>
    <submittedName>
        <fullName evidence="2">LAQU0S06e01376g1_1</fullName>
    </submittedName>
</protein>
<dbReference type="AlphaFoldDB" id="A0A0P1KS87"/>